<proteinExistence type="inferred from homology"/>
<dbReference type="STRING" id="1531966.A0A0A1TDY4"/>
<dbReference type="GO" id="GO:0005829">
    <property type="term" value="C:cytosol"/>
    <property type="evidence" value="ECO:0007669"/>
    <property type="project" value="GOC"/>
</dbReference>
<keyword evidence="7" id="KW-0333">Golgi apparatus</keyword>
<feature type="compositionally biased region" description="Acidic residues" evidence="9">
    <location>
        <begin position="174"/>
        <end position="187"/>
    </location>
</feature>
<feature type="transmembrane region" description="Helical" evidence="10">
    <location>
        <begin position="126"/>
        <end position="145"/>
    </location>
</feature>
<keyword evidence="3" id="KW-0813">Transport</keyword>
<organism evidence="11 12">
    <name type="scientific">[Torrubiella] hemipterigena</name>
    <dbReference type="NCBI Taxonomy" id="1531966"/>
    <lineage>
        <taxon>Eukaryota</taxon>
        <taxon>Fungi</taxon>
        <taxon>Dikarya</taxon>
        <taxon>Ascomycota</taxon>
        <taxon>Pezizomycotina</taxon>
        <taxon>Sordariomycetes</taxon>
        <taxon>Hypocreomycetidae</taxon>
        <taxon>Hypocreales</taxon>
        <taxon>Clavicipitaceae</taxon>
        <taxon>Clavicipitaceae incertae sedis</taxon>
        <taxon>'Torrubiella' clade</taxon>
    </lineage>
</organism>
<evidence type="ECO:0000256" key="8">
    <source>
        <dbReference type="ARBA" id="ARBA00023136"/>
    </source>
</evidence>
<feature type="region of interest" description="Disordered" evidence="9">
    <location>
        <begin position="165"/>
        <end position="214"/>
    </location>
</feature>
<dbReference type="GO" id="GO:0000139">
    <property type="term" value="C:Golgi membrane"/>
    <property type="evidence" value="ECO:0007669"/>
    <property type="project" value="UniProtKB-SubCell"/>
</dbReference>
<evidence type="ECO:0000256" key="10">
    <source>
        <dbReference type="SAM" id="Phobius"/>
    </source>
</evidence>
<evidence type="ECO:0000256" key="2">
    <source>
        <dbReference type="ARBA" id="ARBA00008160"/>
    </source>
</evidence>
<dbReference type="PANTHER" id="PTHR12952:SF0">
    <property type="entry name" value="PROTEIN SYS1 HOMOLOG"/>
    <property type="match status" value="1"/>
</dbReference>
<comment type="similarity">
    <text evidence="2">Belongs to the SYS1 family.</text>
</comment>
<reference evidence="11 12" key="1">
    <citation type="journal article" date="2015" name="Genome Announc.">
        <title>Draft Genome Sequence and Gene Annotation of the Entomopathogenic Fungus Verticillium hemipterigenum.</title>
        <authorList>
            <person name="Horn F."/>
            <person name="Habel A."/>
            <person name="Scharf D.H."/>
            <person name="Dworschak J."/>
            <person name="Brakhage A.A."/>
            <person name="Guthke R."/>
            <person name="Hertweck C."/>
            <person name="Linde J."/>
        </authorList>
    </citation>
    <scope>NUCLEOTIDE SEQUENCE [LARGE SCALE GENOMIC DNA]</scope>
</reference>
<gene>
    <name evidence="11" type="ORF">VHEMI08596</name>
</gene>
<evidence type="ECO:0000256" key="3">
    <source>
        <dbReference type="ARBA" id="ARBA00022448"/>
    </source>
</evidence>
<dbReference type="Proteomes" id="UP000039046">
    <property type="component" value="Unassembled WGS sequence"/>
</dbReference>
<dbReference type="InterPro" id="IPR019185">
    <property type="entry name" value="Integral_membrane_SYS1-rel"/>
</dbReference>
<feature type="transmembrane region" description="Helical" evidence="10">
    <location>
        <begin position="69"/>
        <end position="93"/>
    </location>
</feature>
<evidence type="ECO:0000256" key="9">
    <source>
        <dbReference type="SAM" id="MobiDB-lite"/>
    </source>
</evidence>
<dbReference type="AlphaFoldDB" id="A0A0A1TDY4"/>
<keyword evidence="8 10" id="KW-0472">Membrane</keyword>
<evidence type="ECO:0000256" key="5">
    <source>
        <dbReference type="ARBA" id="ARBA00022927"/>
    </source>
</evidence>
<feature type="transmembrane region" description="Helical" evidence="10">
    <location>
        <begin position="30"/>
        <end position="49"/>
    </location>
</feature>
<keyword evidence="5" id="KW-0653">Protein transport</keyword>
<evidence type="ECO:0000256" key="7">
    <source>
        <dbReference type="ARBA" id="ARBA00023034"/>
    </source>
</evidence>
<dbReference type="GO" id="GO:0005802">
    <property type="term" value="C:trans-Golgi network"/>
    <property type="evidence" value="ECO:0007669"/>
    <property type="project" value="TreeGrafter"/>
</dbReference>
<comment type="subcellular location">
    <subcellularLocation>
        <location evidence="1">Golgi apparatus membrane</location>
        <topology evidence="1">Multi-pass membrane protein</topology>
    </subcellularLocation>
</comment>
<protein>
    <submittedName>
        <fullName evidence="11">Putative Integral Golgi membrane transport protein</fullName>
    </submittedName>
</protein>
<dbReference type="GO" id="GO:0034067">
    <property type="term" value="P:protein localization to Golgi apparatus"/>
    <property type="evidence" value="ECO:0007669"/>
    <property type="project" value="TreeGrafter"/>
</dbReference>
<feature type="transmembrane region" description="Helical" evidence="10">
    <location>
        <begin position="100"/>
        <end position="120"/>
    </location>
</feature>
<dbReference type="HOGENOM" id="CLU_081382_0_0_1"/>
<dbReference type="EMBL" id="CDHN01000005">
    <property type="protein sequence ID" value="CEJ92974.1"/>
    <property type="molecule type" value="Genomic_DNA"/>
</dbReference>
<name>A0A0A1TDY4_9HYPO</name>
<evidence type="ECO:0000256" key="1">
    <source>
        <dbReference type="ARBA" id="ARBA00004653"/>
    </source>
</evidence>
<sequence>MPRRRRPPRAGALAELQPLRTAAQIATLQALYYVVAIVLIVFTTLVAGLPLSSNLLLGWDAVRGDTTQGWLMAFIWIFNGGFCMAVAIVILIARSKLVPDFALTIHFLHLIITTIFTNSIPTNSMWWFTMLASSMLAVSLGMWGCQYRELQPVFFGGRILNSTGGSASRGQTSAEDDDLEAAAGEEDGFVRGSGKGKGKDGQGTYEMVDMKATS</sequence>
<keyword evidence="4 10" id="KW-0812">Transmembrane</keyword>
<dbReference type="OrthoDB" id="64353at2759"/>
<evidence type="ECO:0000313" key="12">
    <source>
        <dbReference type="Proteomes" id="UP000039046"/>
    </source>
</evidence>
<dbReference type="Pfam" id="PF09801">
    <property type="entry name" value="SYS1"/>
    <property type="match status" value="1"/>
</dbReference>
<keyword evidence="12" id="KW-1185">Reference proteome</keyword>
<dbReference type="PANTHER" id="PTHR12952">
    <property type="entry name" value="SYS1"/>
    <property type="match status" value="1"/>
</dbReference>
<evidence type="ECO:0000256" key="6">
    <source>
        <dbReference type="ARBA" id="ARBA00022989"/>
    </source>
</evidence>
<evidence type="ECO:0000256" key="4">
    <source>
        <dbReference type="ARBA" id="ARBA00022692"/>
    </source>
</evidence>
<keyword evidence="6 10" id="KW-1133">Transmembrane helix</keyword>
<evidence type="ECO:0000313" key="11">
    <source>
        <dbReference type="EMBL" id="CEJ92974.1"/>
    </source>
</evidence>
<accession>A0A0A1TDY4</accession>
<dbReference type="GO" id="GO:0043001">
    <property type="term" value="P:Golgi to plasma membrane protein transport"/>
    <property type="evidence" value="ECO:0007669"/>
    <property type="project" value="TreeGrafter"/>
</dbReference>
<dbReference type="GO" id="GO:0006895">
    <property type="term" value="P:Golgi to endosome transport"/>
    <property type="evidence" value="ECO:0007669"/>
    <property type="project" value="TreeGrafter"/>
</dbReference>